<keyword evidence="3" id="KW-1185">Reference proteome</keyword>
<evidence type="ECO:0000313" key="3">
    <source>
        <dbReference type="Proteomes" id="UP000609849"/>
    </source>
</evidence>
<proteinExistence type="predicted"/>
<feature type="transmembrane region" description="Helical" evidence="1">
    <location>
        <begin position="12"/>
        <end position="28"/>
    </location>
</feature>
<dbReference type="Proteomes" id="UP000609849">
    <property type="component" value="Unassembled WGS sequence"/>
</dbReference>
<keyword evidence="1" id="KW-1133">Transmembrane helix</keyword>
<feature type="transmembrane region" description="Helical" evidence="1">
    <location>
        <begin position="34"/>
        <end position="53"/>
    </location>
</feature>
<name>A0ABR7JLK7_9FIRM</name>
<reference evidence="2 3" key="1">
    <citation type="submission" date="2020-08" db="EMBL/GenBank/DDBJ databases">
        <authorList>
            <person name="Liu C."/>
            <person name="Sun Q."/>
        </authorList>
    </citation>
    <scope>NUCLEOTIDE SEQUENCE [LARGE SCALE GENOMIC DNA]</scope>
    <source>
        <strain evidence="2 3">NSJ-18</strain>
    </source>
</reference>
<organism evidence="2 3">
    <name type="scientific">Romboutsia faecis</name>
    <dbReference type="NCBI Taxonomy" id="2764597"/>
    <lineage>
        <taxon>Bacteria</taxon>
        <taxon>Bacillati</taxon>
        <taxon>Bacillota</taxon>
        <taxon>Clostridia</taxon>
        <taxon>Peptostreptococcales</taxon>
        <taxon>Peptostreptococcaceae</taxon>
        <taxon>Romboutsia</taxon>
    </lineage>
</organism>
<keyword evidence="1" id="KW-0812">Transmembrane</keyword>
<gene>
    <name evidence="2" type="ORF">H8923_03360</name>
</gene>
<evidence type="ECO:0000313" key="2">
    <source>
        <dbReference type="EMBL" id="MBC5995789.1"/>
    </source>
</evidence>
<dbReference type="EMBL" id="JACRWE010000001">
    <property type="protein sequence ID" value="MBC5995789.1"/>
    <property type="molecule type" value="Genomic_DNA"/>
</dbReference>
<protein>
    <recommendedName>
        <fullName evidence="4">Permease</fullName>
    </recommendedName>
</protein>
<sequence length="148" mass="16755">MEKLFHTGEKIFFVTLIICIVSSVYFTIVPLNYITLSIGFIFLVGYFGINFYIGSTNDLNIREAIVVGFIGCGMGLFLLFFALYTDLILGNSQSALWLITPYFMPTMSLVRIFFKDITIAYPIVLMIINISLVLLGSITKKIMNKFMV</sequence>
<evidence type="ECO:0008006" key="4">
    <source>
        <dbReference type="Google" id="ProtNLM"/>
    </source>
</evidence>
<feature type="transmembrane region" description="Helical" evidence="1">
    <location>
        <begin position="65"/>
        <end position="84"/>
    </location>
</feature>
<keyword evidence="1" id="KW-0472">Membrane</keyword>
<comment type="caution">
    <text evidence="2">The sequence shown here is derived from an EMBL/GenBank/DDBJ whole genome shotgun (WGS) entry which is preliminary data.</text>
</comment>
<accession>A0ABR7JLK7</accession>
<evidence type="ECO:0000256" key="1">
    <source>
        <dbReference type="SAM" id="Phobius"/>
    </source>
</evidence>
<dbReference type="RefSeq" id="WP_153925888.1">
    <property type="nucleotide sequence ID" value="NZ_JACRWE010000001.1"/>
</dbReference>
<feature type="transmembrane region" description="Helical" evidence="1">
    <location>
        <begin position="119"/>
        <end position="138"/>
    </location>
</feature>